<name>A0A914Q9H0_9BILA</name>
<sequence>MNVLRTNNRIISDRNSKLADIETAYTGDNAADDATSGNHGISQIISAPTKSQKKISLMFVHVLFVFFSTRTPSQ</sequence>
<dbReference type="Proteomes" id="UP000887578">
    <property type="component" value="Unplaced"/>
</dbReference>
<accession>A0A914Q9H0</accession>
<keyword evidence="1" id="KW-1185">Reference proteome</keyword>
<protein>
    <submittedName>
        <fullName evidence="2">Uncharacterized protein</fullName>
    </submittedName>
</protein>
<reference evidence="2" key="1">
    <citation type="submission" date="2022-11" db="UniProtKB">
        <authorList>
            <consortium name="WormBaseParasite"/>
        </authorList>
    </citation>
    <scope>IDENTIFICATION</scope>
</reference>
<evidence type="ECO:0000313" key="1">
    <source>
        <dbReference type="Proteomes" id="UP000887578"/>
    </source>
</evidence>
<evidence type="ECO:0000313" key="2">
    <source>
        <dbReference type="WBParaSite" id="PDA_v2.g25766.t1"/>
    </source>
</evidence>
<dbReference type="AlphaFoldDB" id="A0A914Q9H0"/>
<organism evidence="1 2">
    <name type="scientific">Panagrolaimus davidi</name>
    <dbReference type="NCBI Taxonomy" id="227884"/>
    <lineage>
        <taxon>Eukaryota</taxon>
        <taxon>Metazoa</taxon>
        <taxon>Ecdysozoa</taxon>
        <taxon>Nematoda</taxon>
        <taxon>Chromadorea</taxon>
        <taxon>Rhabditida</taxon>
        <taxon>Tylenchina</taxon>
        <taxon>Panagrolaimomorpha</taxon>
        <taxon>Panagrolaimoidea</taxon>
        <taxon>Panagrolaimidae</taxon>
        <taxon>Panagrolaimus</taxon>
    </lineage>
</organism>
<proteinExistence type="predicted"/>
<dbReference type="WBParaSite" id="PDA_v2.g25766.t1">
    <property type="protein sequence ID" value="PDA_v2.g25766.t1"/>
    <property type="gene ID" value="PDA_v2.g25766"/>
</dbReference>